<reference evidence="2" key="1">
    <citation type="submission" date="2016-11" db="EMBL/GenBank/DDBJ databases">
        <authorList>
            <person name="Varghese N."/>
            <person name="Submissions S."/>
        </authorList>
    </citation>
    <scope>NUCLEOTIDE SEQUENCE [LARGE SCALE GENOMIC DNA]</scope>
    <source>
        <strain evidence="2">DSM 17456</strain>
    </source>
</reference>
<organism evidence="1 2">
    <name type="scientific">Halodesulfovibrio marinisediminis DSM 17456</name>
    <dbReference type="NCBI Taxonomy" id="1121457"/>
    <lineage>
        <taxon>Bacteria</taxon>
        <taxon>Pseudomonadati</taxon>
        <taxon>Thermodesulfobacteriota</taxon>
        <taxon>Desulfovibrionia</taxon>
        <taxon>Desulfovibrionales</taxon>
        <taxon>Desulfovibrionaceae</taxon>
        <taxon>Halodesulfovibrio</taxon>
    </lineage>
</organism>
<evidence type="ECO:0000313" key="1">
    <source>
        <dbReference type="EMBL" id="SIO24756.1"/>
    </source>
</evidence>
<keyword evidence="2" id="KW-1185">Reference proteome</keyword>
<evidence type="ECO:0000313" key="2">
    <source>
        <dbReference type="Proteomes" id="UP000184694"/>
    </source>
</evidence>
<dbReference type="AlphaFoldDB" id="A0A1N6HY91"/>
<dbReference type="EMBL" id="FSRG01000006">
    <property type="protein sequence ID" value="SIO24756.1"/>
    <property type="molecule type" value="Genomic_DNA"/>
</dbReference>
<dbReference type="Proteomes" id="UP000184694">
    <property type="component" value="Unassembled WGS sequence"/>
</dbReference>
<proteinExistence type="predicted"/>
<sequence length="582" mass="63675">MPPVGNIGANLVSRPVRNDTINVSNAQDVQQSGSGVSAVRPDVVRAAGRQEVPRADLSKLRAQKQSPLKEKLSQYKPMHLAVSVPPDNSSAVVSASTLTSKEIHSLTRVIKKMLGNERFHDPADGRIIMHNALADTLQPRINNGAQLYQSIMSGEQVTSDKDAVRDLMTFLSVRAQQKSVTFSEGAFVLEDQGGRLKNFLDRNPEGYIRASTHIKEYQAAGNTHRGIDMELPFAKGTLLYGAMPADTPDGKDRVFLKMEPHGAALSKLFGRNSGVEAASRRFKWADIGHFLRHIKTTIFRPKEGGSRKERVSTDIKKGFTNLIADFKKVDPEFANILNEGNPAGSNSGLGVARMMRNCQNAQAALSRIAQRLGLDSQIVSDCKEQLQQFSDTMKLRYDNISLRVGDEIVFTNAELTNVDESRSTSIEGLTRALCKHSLSLPQGATPTANFVQKFAVLLTRLTNVLPDDQEVEDDSEGPLAQSLSKELQTLSDEQRKDIVDLLQTPQMLEFSKTVGDTLTMAKTDAEAGVCMELLGGISTLADGVGLNILDVLERTAPNSNLDSVLIIRDLVNVSERLNRESA</sequence>
<accession>A0A1N6HY91</accession>
<dbReference type="OrthoDB" id="5468577at2"/>
<gene>
    <name evidence="1" type="ORF">SAMN02745161_2275</name>
</gene>
<name>A0A1N6HY91_9BACT</name>
<protein>
    <submittedName>
        <fullName evidence="1">Uncharacterized protein</fullName>
    </submittedName>
</protein>
<dbReference type="RefSeq" id="WP_074217061.1">
    <property type="nucleotide sequence ID" value="NZ_FSRG01000006.1"/>
</dbReference>